<dbReference type="Proteomes" id="UP000658997">
    <property type="component" value="Unassembled WGS sequence"/>
</dbReference>
<evidence type="ECO:0000313" key="1">
    <source>
        <dbReference type="EMBL" id="SYW86292.1"/>
    </source>
</evidence>
<organism evidence="1 2">
    <name type="scientific">Ustilago bromivora</name>
    <dbReference type="NCBI Taxonomy" id="307758"/>
    <lineage>
        <taxon>Eukaryota</taxon>
        <taxon>Fungi</taxon>
        <taxon>Dikarya</taxon>
        <taxon>Basidiomycota</taxon>
        <taxon>Ustilaginomycotina</taxon>
        <taxon>Ustilaginomycetes</taxon>
        <taxon>Ustilaginales</taxon>
        <taxon>Ustilaginaceae</taxon>
        <taxon>Ustilago</taxon>
    </lineage>
</organism>
<reference evidence="1" key="1">
    <citation type="submission" date="2018-08" db="EMBL/GenBank/DDBJ databases">
        <authorList>
            <person name="Guldener U."/>
        </authorList>
    </citation>
    <scope>NUCLEOTIDE SEQUENCE</scope>
    <source>
        <strain evidence="1">UB2</strain>
    </source>
</reference>
<dbReference type="EMBL" id="ULHB01000306">
    <property type="protein sequence ID" value="SYW86292.1"/>
    <property type="molecule type" value="Genomic_DNA"/>
</dbReference>
<name>A0A8H8QSK8_9BASI</name>
<evidence type="ECO:0000313" key="2">
    <source>
        <dbReference type="Proteomes" id="UP000658997"/>
    </source>
</evidence>
<gene>
    <name evidence="1" type="ORF">UBRO2_06012</name>
</gene>
<protein>
    <submittedName>
        <fullName evidence="1">Uncharacterized protein</fullName>
    </submittedName>
</protein>
<dbReference type="AlphaFoldDB" id="A0A8H8QSK8"/>
<keyword evidence="2" id="KW-1185">Reference proteome</keyword>
<accession>A0A8H8QSK8</accession>
<proteinExistence type="predicted"/>
<comment type="caution">
    <text evidence="1">The sequence shown here is derived from an EMBL/GenBank/DDBJ whole genome shotgun (WGS) entry which is preliminary data.</text>
</comment>
<sequence length="34" mass="3468">MSNADAAASVGLNRTTRAVARYLDTGATRGLSIS</sequence>